<dbReference type="Proteomes" id="UP001271263">
    <property type="component" value="Unassembled WGS sequence"/>
</dbReference>
<comment type="caution">
    <text evidence="2">The sequence shown here is derived from an EMBL/GenBank/DDBJ whole genome shotgun (WGS) entry which is preliminary data.</text>
</comment>
<dbReference type="CDD" id="cd00063">
    <property type="entry name" value="FN3"/>
    <property type="match status" value="1"/>
</dbReference>
<organism evidence="2 3">
    <name type="scientific">Shewanella fidelis</name>
    <dbReference type="NCBI Taxonomy" id="173509"/>
    <lineage>
        <taxon>Bacteria</taxon>
        <taxon>Pseudomonadati</taxon>
        <taxon>Pseudomonadota</taxon>
        <taxon>Gammaproteobacteria</taxon>
        <taxon>Alteromonadales</taxon>
        <taxon>Shewanellaceae</taxon>
        <taxon>Shewanella</taxon>
    </lineage>
</organism>
<gene>
    <name evidence="2" type="ORF">OS134_15915</name>
</gene>
<evidence type="ECO:0000313" key="3">
    <source>
        <dbReference type="Proteomes" id="UP001271263"/>
    </source>
</evidence>
<evidence type="ECO:0000313" key="2">
    <source>
        <dbReference type="EMBL" id="MDW4825556.1"/>
    </source>
</evidence>
<dbReference type="InterPro" id="IPR013783">
    <property type="entry name" value="Ig-like_fold"/>
</dbReference>
<dbReference type="InterPro" id="IPR036116">
    <property type="entry name" value="FN3_sf"/>
</dbReference>
<keyword evidence="3" id="KW-1185">Reference proteome</keyword>
<dbReference type="EMBL" id="JAPMLD010000007">
    <property type="protein sequence ID" value="MDW4825556.1"/>
    <property type="molecule type" value="Genomic_DNA"/>
</dbReference>
<sequence length="392" mass="41655">MFAGWGVSKGLMTLAILSFCLFVSEANAITLTLSTSHSTTGSVRLSYSGSNTGSSCGYVAYEYKKTSTSTWSNGSAISNNQSVSFPSNGQYHIRLRNRLCITYPVNIKEDSYSNIANFTVDIPPPGVAPGKPINFQALETSGGVNLTWGKPHSPDGLSEYLVEQFQTPNWVLIARPSAVQTSFLLTQRSLTTLRIRAKNAYGLSSWVETNPIAFPIAPRSVTVPTSDIDGRYSIGWTAVSGATGYLISERKNGGSWTTLSSSLTGTSFTRSGLGNGAYQYKVKAKNLAGWGAERVSGSVTVLLPPPIPPFLSVPTSVSTNGIISMSWGASATATKYTLQESMSGGSWATISSSLSSVNYSRSGRATGSYTYRVKACNSSGCSGYKTSPTIHV</sequence>
<dbReference type="InterPro" id="IPR003961">
    <property type="entry name" value="FN3_dom"/>
</dbReference>
<proteinExistence type="predicted"/>
<name>A0ABU4HEG7_9GAMM</name>
<evidence type="ECO:0000259" key="1">
    <source>
        <dbReference type="PROSITE" id="PS50853"/>
    </source>
</evidence>
<dbReference type="Gene3D" id="2.60.40.10">
    <property type="entry name" value="Immunoglobulins"/>
    <property type="match status" value="3"/>
</dbReference>
<feature type="domain" description="Fibronectin type-III" evidence="1">
    <location>
        <begin position="217"/>
        <end position="306"/>
    </location>
</feature>
<dbReference type="SMART" id="SM00060">
    <property type="entry name" value="FN3"/>
    <property type="match status" value="3"/>
</dbReference>
<dbReference type="PROSITE" id="PS50853">
    <property type="entry name" value="FN3"/>
    <property type="match status" value="1"/>
</dbReference>
<dbReference type="RefSeq" id="WP_318301223.1">
    <property type="nucleotide sequence ID" value="NZ_JAPMLA010000007.1"/>
</dbReference>
<feature type="non-terminal residue" evidence="2">
    <location>
        <position position="392"/>
    </location>
</feature>
<dbReference type="SUPFAM" id="SSF49265">
    <property type="entry name" value="Fibronectin type III"/>
    <property type="match status" value="2"/>
</dbReference>
<reference evidence="2 3" key="1">
    <citation type="journal article" date="2022" name="bioRxiv">
        <title>Prophages regulate Shewanella fidelis 3313 motility and biofilm formation: implications for gut colonization dynamics in Ciona robusta.</title>
        <authorList>
            <person name="Natarajan O."/>
            <person name="Gibboney S.L."/>
            <person name="Young M.N."/>
            <person name="Lim S.J."/>
            <person name="Pluta N."/>
            <person name="Atkinson C.G."/>
            <person name="Leigh B.A."/>
            <person name="Liberti A."/>
            <person name="Kees E.D."/>
            <person name="Breitbart M."/>
            <person name="Gralnick J.A."/>
            <person name="Dishaw L.J."/>
        </authorList>
    </citation>
    <scope>NUCLEOTIDE SEQUENCE [LARGE SCALE GENOMIC DNA]</scope>
    <source>
        <strain evidence="2 3">JG4066</strain>
    </source>
</reference>
<protein>
    <submittedName>
        <fullName evidence="2">Fibronectin type III domain-containing protein</fullName>
    </submittedName>
</protein>
<accession>A0ABU4HEG7</accession>